<dbReference type="Gene3D" id="3.40.390.10">
    <property type="entry name" value="Collagenase (Catalytic Domain)"/>
    <property type="match status" value="1"/>
</dbReference>
<dbReference type="Proteomes" id="UP001209570">
    <property type="component" value="Unassembled WGS sequence"/>
</dbReference>
<protein>
    <recommendedName>
        <fullName evidence="4">IgA peptidase M64-domain-containing protein</fullName>
    </recommendedName>
</protein>
<gene>
    <name evidence="2" type="ORF">P43SY_003671</name>
</gene>
<dbReference type="EMBL" id="JAKCXM010000527">
    <property type="protein sequence ID" value="KAJ0393126.1"/>
    <property type="molecule type" value="Genomic_DNA"/>
</dbReference>
<evidence type="ECO:0000256" key="1">
    <source>
        <dbReference type="SAM" id="SignalP"/>
    </source>
</evidence>
<feature type="signal peptide" evidence="1">
    <location>
        <begin position="1"/>
        <end position="34"/>
    </location>
</feature>
<dbReference type="InterPro" id="IPR024079">
    <property type="entry name" value="MetalloPept_cat_dom_sf"/>
</dbReference>
<sequence length="642" mass="71291">MQPSMAPAPRSISALLLRLLLLLLLLLCNRGAASQQTQTQAFATTLLLRSSSSACVELEPIAETQRHRAIRGPDDAVERFKHRTHELGTGVAVGQDQIVEIIGGSVAAVQRLAQRRCPRREPASRRHRHRALRSMSARADVRKLVDSGNPANRLDLVFMGDGYTESEKDRFFGDIQRLTGDVFSGDTFAPYLPLFNVWAAFVPSVDSGIGLDGRPKNTAFRLYRDNPQQLRGIWTDDAQAARDVCQSIGPQACDFPALIANDDFYGGTGGEFVISTRSKTSGPRSLRHEFGHNFGRVGEEYDGGQVYVGANSAPSLANVTWKHWLTHPSRLVEEKMAQLYEKRMWHDLAQGPLTISFTSSGEFKRRRIGFSLTGVRDASAMTVSLDGEALPWTASGIVDRSFYEWTDRDAGFGAGSHQLVFEGVGPFNGPVAAVVCNVEVFEFMGEDEFRLDDPEYIGIYPTFDIDHVRSYRPSHEKCLMRNVTSLSFCSVCKENLWLQLMERIEFIDDVVTADGKVVVQVIPLGQRREPNDTFVKTNASLAAAERYSVSWFQGPRELTEFRDRFEISTRSLAAGEYTVRVNLTTPTVRSDPLGYMQSSRSFRIRGDGSMEPARLVSGSPRPEHCQAPWLLIAMGLVAGILG</sequence>
<accession>A0AAD5LBW3</accession>
<dbReference type="InterPro" id="IPR019026">
    <property type="entry name" value="Peptidase_M64_IgA"/>
</dbReference>
<organism evidence="2 3">
    <name type="scientific">Pythium insidiosum</name>
    <name type="common">Pythiosis disease agent</name>
    <dbReference type="NCBI Taxonomy" id="114742"/>
    <lineage>
        <taxon>Eukaryota</taxon>
        <taxon>Sar</taxon>
        <taxon>Stramenopiles</taxon>
        <taxon>Oomycota</taxon>
        <taxon>Peronosporomycetes</taxon>
        <taxon>Pythiales</taxon>
        <taxon>Pythiaceae</taxon>
        <taxon>Pythium</taxon>
    </lineage>
</organism>
<keyword evidence="3" id="KW-1185">Reference proteome</keyword>
<evidence type="ECO:0008006" key="4">
    <source>
        <dbReference type="Google" id="ProtNLM"/>
    </source>
</evidence>
<proteinExistence type="predicted"/>
<feature type="chain" id="PRO_5042116651" description="IgA peptidase M64-domain-containing protein" evidence="1">
    <location>
        <begin position="35"/>
        <end position="642"/>
    </location>
</feature>
<evidence type="ECO:0000313" key="2">
    <source>
        <dbReference type="EMBL" id="KAJ0393126.1"/>
    </source>
</evidence>
<keyword evidence="1" id="KW-0732">Signal</keyword>
<dbReference type="AlphaFoldDB" id="A0AAD5LBW3"/>
<name>A0AAD5LBW3_PYTIN</name>
<reference evidence="2" key="1">
    <citation type="submission" date="2021-12" db="EMBL/GenBank/DDBJ databases">
        <title>Prjna785345.</title>
        <authorList>
            <person name="Rujirawat T."/>
            <person name="Krajaejun T."/>
        </authorList>
    </citation>
    <scope>NUCLEOTIDE SEQUENCE</scope>
    <source>
        <strain evidence="2">Pi057C3</strain>
    </source>
</reference>
<dbReference type="Pfam" id="PF09471">
    <property type="entry name" value="Peptidase_M64"/>
    <property type="match status" value="1"/>
</dbReference>
<comment type="caution">
    <text evidence="2">The sequence shown here is derived from an EMBL/GenBank/DDBJ whole genome shotgun (WGS) entry which is preliminary data.</text>
</comment>
<dbReference type="GO" id="GO:0008237">
    <property type="term" value="F:metallopeptidase activity"/>
    <property type="evidence" value="ECO:0007669"/>
    <property type="project" value="InterPro"/>
</dbReference>
<evidence type="ECO:0000313" key="3">
    <source>
        <dbReference type="Proteomes" id="UP001209570"/>
    </source>
</evidence>